<accession>S8CZ13</accession>
<dbReference type="Proteomes" id="UP000015453">
    <property type="component" value="Unassembled WGS sequence"/>
</dbReference>
<evidence type="ECO:0000313" key="4">
    <source>
        <dbReference type="Proteomes" id="UP000015453"/>
    </source>
</evidence>
<dbReference type="InterPro" id="IPR044789">
    <property type="entry name" value="Put_A1-4-GlycosylTfrase_plant"/>
</dbReference>
<dbReference type="Pfam" id="PF04572">
    <property type="entry name" value="Gb3_synth"/>
    <property type="match status" value="1"/>
</dbReference>
<dbReference type="Pfam" id="PF04488">
    <property type="entry name" value="Gly_transf_sug"/>
    <property type="match status" value="1"/>
</dbReference>
<dbReference type="PANTHER" id="PTHR47213">
    <property type="entry name" value="OS07G0567300 PROTEIN"/>
    <property type="match status" value="1"/>
</dbReference>
<evidence type="ECO:0000259" key="2">
    <source>
        <dbReference type="Pfam" id="PF04572"/>
    </source>
</evidence>
<dbReference type="PANTHER" id="PTHR47213:SF1">
    <property type="entry name" value="OS07G0567300 PROTEIN"/>
    <property type="match status" value="1"/>
</dbReference>
<proteinExistence type="predicted"/>
<dbReference type="AlphaFoldDB" id="S8CZ13"/>
<dbReference type="InterPro" id="IPR007652">
    <property type="entry name" value="A1-4-GlycosylTfrase_dom"/>
</dbReference>
<reference evidence="3 4" key="1">
    <citation type="journal article" date="2013" name="BMC Genomics">
        <title>The miniature genome of a carnivorous plant Genlisea aurea contains a low number of genes and short non-coding sequences.</title>
        <authorList>
            <person name="Leushkin E.V."/>
            <person name="Sutormin R.A."/>
            <person name="Nabieva E.R."/>
            <person name="Penin A.A."/>
            <person name="Kondrashov A.S."/>
            <person name="Logacheva M.D."/>
        </authorList>
    </citation>
    <scope>NUCLEOTIDE SEQUENCE [LARGE SCALE GENOMIC DNA]</scope>
</reference>
<feature type="non-terminal residue" evidence="3">
    <location>
        <position position="1"/>
    </location>
</feature>
<name>S8CZ13_9LAMI</name>
<protein>
    <recommendedName>
        <fullName evidence="2">Alpha 1,4-glycosyltransferase domain-containing protein</fullName>
    </recommendedName>
</protein>
<keyword evidence="4" id="KW-1185">Reference proteome</keyword>
<dbReference type="OrthoDB" id="409543at2759"/>
<evidence type="ECO:0000256" key="1">
    <source>
        <dbReference type="SAM" id="SignalP"/>
    </source>
</evidence>
<feature type="domain" description="Alpha 1,4-glycosyltransferase" evidence="2">
    <location>
        <begin position="438"/>
        <end position="561"/>
    </location>
</feature>
<comment type="caution">
    <text evidence="3">The sequence shown here is derived from an EMBL/GenBank/DDBJ whole genome shotgun (WGS) entry which is preliminary data.</text>
</comment>
<sequence>AVILAVTFLLVLVHLHRRLSFFSSHPLPHDHSAVFHPLLDDLDSDPIPAASKANEDRIDVLDHALLENDSNDEFLLLEEEEEEEEEDAVRSRNSAATSSDFFFDHLDGVIRRSYNRRSVEEWEDYIPFHSKSASDLGFGNDAPLIKPPPFGSDDTLMDDKLRARLNQVTKMEDALLLKGSVLRKGWGEWFEKKADFMRRDSMFRSSIEIMNPSINPVLQDSNGGAAAASTGFTRGDKLFLKGILNELKKTSFMAEKRQPESSSGKKRRLWGYYPWMDDGILPFANFMDAFFRTNGCNMRVFMVWNSPPWMFGVRHQRGMESLFYHHSDACVVVFSETMELDFFSRFVNDSYKVAVVMPDLDELLSGTPSEIFAPRWHESRRTKHYQIHYSELIRLAAIYKYGGIYLDSDVIVLKPLYELNNSVGYGDEMSLSGAVMTFRKHSPFVMECLSEFYASYDDAKLRWNGADLLTRVVKRTTSKMEELHLQSPSVFFPISRSSILRYFAAPESKARQVEQDEFTNTILRTSFTFHFWNSLTAALVPHSGSLVYNLLNTYCIYCSDAL</sequence>
<dbReference type="Gene3D" id="3.90.550.20">
    <property type="match status" value="1"/>
</dbReference>
<organism evidence="3 4">
    <name type="scientific">Genlisea aurea</name>
    <dbReference type="NCBI Taxonomy" id="192259"/>
    <lineage>
        <taxon>Eukaryota</taxon>
        <taxon>Viridiplantae</taxon>
        <taxon>Streptophyta</taxon>
        <taxon>Embryophyta</taxon>
        <taxon>Tracheophyta</taxon>
        <taxon>Spermatophyta</taxon>
        <taxon>Magnoliopsida</taxon>
        <taxon>eudicotyledons</taxon>
        <taxon>Gunneridae</taxon>
        <taxon>Pentapetalae</taxon>
        <taxon>asterids</taxon>
        <taxon>lamiids</taxon>
        <taxon>Lamiales</taxon>
        <taxon>Lentibulariaceae</taxon>
        <taxon>Genlisea</taxon>
    </lineage>
</organism>
<feature type="signal peptide" evidence="1">
    <location>
        <begin position="1"/>
        <end position="20"/>
    </location>
</feature>
<dbReference type="SUPFAM" id="SSF53448">
    <property type="entry name" value="Nucleotide-diphospho-sugar transferases"/>
    <property type="match status" value="1"/>
</dbReference>
<keyword evidence="1" id="KW-0732">Signal</keyword>
<feature type="chain" id="PRO_5004562153" description="Alpha 1,4-glycosyltransferase domain-containing protein" evidence="1">
    <location>
        <begin position="21"/>
        <end position="562"/>
    </location>
</feature>
<dbReference type="InterPro" id="IPR007577">
    <property type="entry name" value="GlycoTrfase_DXD_sugar-bd_CS"/>
</dbReference>
<dbReference type="InterPro" id="IPR029044">
    <property type="entry name" value="Nucleotide-diphossugar_trans"/>
</dbReference>
<dbReference type="EMBL" id="AUSU01000919">
    <property type="protein sequence ID" value="EPS72245.1"/>
    <property type="molecule type" value="Genomic_DNA"/>
</dbReference>
<evidence type="ECO:0000313" key="3">
    <source>
        <dbReference type="EMBL" id="EPS72245.1"/>
    </source>
</evidence>
<gene>
    <name evidence="3" type="ORF">M569_02514</name>
</gene>